<evidence type="ECO:0000313" key="10">
    <source>
        <dbReference type="EMBL" id="OEJ30889.1"/>
    </source>
</evidence>
<dbReference type="PANTHER" id="PTHR21499:SF3">
    <property type="entry name" value="ASPARTOKINASE"/>
    <property type="match status" value="1"/>
</dbReference>
<feature type="domain" description="Aspartate/glutamate/uridylate kinase" evidence="9">
    <location>
        <begin position="16"/>
        <end position="241"/>
    </location>
</feature>
<dbReference type="Pfam" id="PF00696">
    <property type="entry name" value="AA_kinase"/>
    <property type="match status" value="1"/>
</dbReference>
<dbReference type="GO" id="GO:0004072">
    <property type="term" value="F:aspartate kinase activity"/>
    <property type="evidence" value="ECO:0007669"/>
    <property type="project" value="TreeGrafter"/>
</dbReference>
<gene>
    <name evidence="10" type="ORF">BGK67_05580</name>
</gene>
<sequence>MSGVSSGGAGPDRGPLVMKFGGSAFADLDGFARVARYTARRAAEEKRPVVVVVSAMSGTTGRLQQTLGALADDPPAPVAAMLLTSGETVSVALLAAALDAVGVPALPLTAAGTGLLGEGPADRAGLVRADPGVLLSGLEDSPVLVVPGGQAVDAAGRTVMLGRNSSDLSAAAMAGALGAGTCVLFSDVPGVCTADPYLVPAARTLAEISYEGVRRMSRHGAKVVHESAVDWAERGGVRLHCRPFPWADGAGGAGTVVGEGPEAAAVVAHKSSDVWRFRSGPERRAAARGLLADGLRTIEFDSASGPYLVVPAGGRGTAARLGGGRRHDDLCLITTVHADGRAEHVLVSRADADAEARRCHALLYPDPGPDLVGAAQPDRAGAPAPAAAAPAKARSPHSDVLFGAPQPRGSAGPRDR</sequence>
<dbReference type="AlphaFoldDB" id="A0A1E5PMW6"/>
<keyword evidence="6" id="KW-0067">ATP-binding</keyword>
<name>A0A1E5PMW6_9ACTN</name>
<dbReference type="Gene3D" id="3.40.1160.10">
    <property type="entry name" value="Acetylglutamate kinase-like"/>
    <property type="match status" value="1"/>
</dbReference>
<evidence type="ECO:0000256" key="5">
    <source>
        <dbReference type="ARBA" id="ARBA00022777"/>
    </source>
</evidence>
<dbReference type="PANTHER" id="PTHR21499">
    <property type="entry name" value="ASPARTATE KINASE"/>
    <property type="match status" value="1"/>
</dbReference>
<keyword evidence="11" id="KW-1185">Reference proteome</keyword>
<dbReference type="Proteomes" id="UP000095705">
    <property type="component" value="Unassembled WGS sequence"/>
</dbReference>
<organism evidence="10 11">
    <name type="scientific">Streptomyces subrutilus</name>
    <dbReference type="NCBI Taxonomy" id="36818"/>
    <lineage>
        <taxon>Bacteria</taxon>
        <taxon>Bacillati</taxon>
        <taxon>Actinomycetota</taxon>
        <taxon>Actinomycetes</taxon>
        <taxon>Kitasatosporales</taxon>
        <taxon>Streptomycetaceae</taxon>
        <taxon>Streptomyces</taxon>
    </lineage>
</organism>
<dbReference type="EMBL" id="MEHK01000001">
    <property type="protein sequence ID" value="OEJ30889.1"/>
    <property type="molecule type" value="Genomic_DNA"/>
</dbReference>
<dbReference type="GO" id="GO:0009090">
    <property type="term" value="P:homoserine biosynthetic process"/>
    <property type="evidence" value="ECO:0007669"/>
    <property type="project" value="TreeGrafter"/>
</dbReference>
<dbReference type="InterPro" id="IPR001048">
    <property type="entry name" value="Asp/Glu/Uridylate_kinase"/>
</dbReference>
<keyword evidence="3" id="KW-0808">Transferase</keyword>
<dbReference type="SUPFAM" id="SSF53633">
    <property type="entry name" value="Carbamate kinase-like"/>
    <property type="match status" value="1"/>
</dbReference>
<evidence type="ECO:0000256" key="4">
    <source>
        <dbReference type="ARBA" id="ARBA00022741"/>
    </source>
</evidence>
<evidence type="ECO:0000256" key="1">
    <source>
        <dbReference type="ARBA" id="ARBA00010122"/>
    </source>
</evidence>
<keyword evidence="4" id="KW-0547">Nucleotide-binding</keyword>
<proteinExistence type="inferred from homology"/>
<reference evidence="10 11" key="1">
    <citation type="submission" date="2016-08" db="EMBL/GenBank/DDBJ databases">
        <title>The complete genome of Streptomyces subrutilus 10-1-1.</title>
        <authorList>
            <person name="Chen X."/>
        </authorList>
    </citation>
    <scope>NUCLEOTIDE SEQUENCE [LARGE SCALE GENOMIC DNA]</scope>
    <source>
        <strain evidence="10 11">10-1-1</strain>
    </source>
</reference>
<evidence type="ECO:0000256" key="2">
    <source>
        <dbReference type="ARBA" id="ARBA00013059"/>
    </source>
</evidence>
<keyword evidence="5" id="KW-0418">Kinase</keyword>
<evidence type="ECO:0000256" key="6">
    <source>
        <dbReference type="ARBA" id="ARBA00022840"/>
    </source>
</evidence>
<feature type="region of interest" description="Disordered" evidence="8">
    <location>
        <begin position="366"/>
        <end position="416"/>
    </location>
</feature>
<dbReference type="GO" id="GO:0005829">
    <property type="term" value="C:cytosol"/>
    <property type="evidence" value="ECO:0007669"/>
    <property type="project" value="TreeGrafter"/>
</dbReference>
<dbReference type="RefSeq" id="WP_069919036.1">
    <property type="nucleotide sequence ID" value="NZ_MEHK01000001.1"/>
</dbReference>
<comment type="catalytic activity">
    <reaction evidence="7">
        <text>L-aspartate + ATP = 4-phospho-L-aspartate + ADP</text>
        <dbReference type="Rhea" id="RHEA:23776"/>
        <dbReference type="ChEBI" id="CHEBI:29991"/>
        <dbReference type="ChEBI" id="CHEBI:30616"/>
        <dbReference type="ChEBI" id="CHEBI:57535"/>
        <dbReference type="ChEBI" id="CHEBI:456216"/>
        <dbReference type="EC" id="2.7.2.4"/>
    </reaction>
</comment>
<comment type="similarity">
    <text evidence="1">Belongs to the aspartokinase family.</text>
</comment>
<evidence type="ECO:0000256" key="7">
    <source>
        <dbReference type="ARBA" id="ARBA00047872"/>
    </source>
</evidence>
<comment type="caution">
    <text evidence="10">The sequence shown here is derived from an EMBL/GenBank/DDBJ whole genome shotgun (WGS) entry which is preliminary data.</text>
</comment>
<evidence type="ECO:0000313" key="11">
    <source>
        <dbReference type="Proteomes" id="UP000095705"/>
    </source>
</evidence>
<protein>
    <recommendedName>
        <fullName evidence="2">aspartate kinase</fullName>
        <ecNumber evidence="2">2.7.2.4</ecNumber>
    </recommendedName>
</protein>
<dbReference type="GO" id="GO:0009089">
    <property type="term" value="P:lysine biosynthetic process via diaminopimelate"/>
    <property type="evidence" value="ECO:0007669"/>
    <property type="project" value="TreeGrafter"/>
</dbReference>
<dbReference type="OrthoDB" id="9799110at2"/>
<dbReference type="EC" id="2.7.2.4" evidence="2"/>
<evidence type="ECO:0000256" key="3">
    <source>
        <dbReference type="ARBA" id="ARBA00022679"/>
    </source>
</evidence>
<dbReference type="STRING" id="36818.BGK67_05580"/>
<accession>A0A1E5PMW6</accession>
<feature type="compositionally biased region" description="Low complexity" evidence="8">
    <location>
        <begin position="374"/>
        <end position="393"/>
    </location>
</feature>
<evidence type="ECO:0000259" key="9">
    <source>
        <dbReference type="Pfam" id="PF00696"/>
    </source>
</evidence>
<evidence type="ECO:0000256" key="8">
    <source>
        <dbReference type="SAM" id="MobiDB-lite"/>
    </source>
</evidence>
<dbReference type="InterPro" id="IPR036393">
    <property type="entry name" value="AceGlu_kinase-like_sf"/>
</dbReference>